<organism evidence="7 8">
    <name type="scientific">Ajellomyces capsulatus (strain G186AR / H82 / ATCC MYA-2454 / RMSCC 2432)</name>
    <name type="common">Darling's disease fungus</name>
    <name type="synonym">Histoplasma capsulatum</name>
    <dbReference type="NCBI Taxonomy" id="447093"/>
    <lineage>
        <taxon>Eukaryota</taxon>
        <taxon>Fungi</taxon>
        <taxon>Dikarya</taxon>
        <taxon>Ascomycota</taxon>
        <taxon>Pezizomycotina</taxon>
        <taxon>Eurotiomycetes</taxon>
        <taxon>Eurotiomycetidae</taxon>
        <taxon>Onygenales</taxon>
        <taxon>Ajellomycetaceae</taxon>
        <taxon>Histoplasma</taxon>
    </lineage>
</organism>
<dbReference type="GeneID" id="69042105"/>
<dbReference type="EMBL" id="GG663383">
    <property type="protein sequence ID" value="EEH02645.1"/>
    <property type="molecule type" value="Genomic_DNA"/>
</dbReference>
<evidence type="ECO:0000256" key="6">
    <source>
        <dbReference type="RuleBase" id="RU364120"/>
    </source>
</evidence>
<keyword evidence="3 6" id="KW-0256">Endoplasmic reticulum</keyword>
<evidence type="ECO:0000256" key="3">
    <source>
        <dbReference type="ARBA" id="ARBA00022824"/>
    </source>
</evidence>
<comment type="subcellular location">
    <subcellularLocation>
        <location evidence="6">Membrane</location>
        <topology evidence="6">Single-pass membrane protein</topology>
    </subcellularLocation>
    <subcellularLocation>
        <location evidence="6">Endoplasmic reticulum membrane</location>
        <topology evidence="6">Single-pass membrane protein</topology>
    </subcellularLocation>
</comment>
<gene>
    <name evidence="7" type="ORF">HCBG_09089</name>
</gene>
<keyword evidence="4 6" id="KW-1133">Transmembrane helix</keyword>
<keyword evidence="5 6" id="KW-0472">Membrane</keyword>
<dbReference type="InterPro" id="IPR010580">
    <property type="entry name" value="ER_stress-assoc"/>
</dbReference>
<keyword evidence="2 6" id="KW-0812">Transmembrane</keyword>
<dbReference type="Pfam" id="PF06624">
    <property type="entry name" value="RAMP4"/>
    <property type="match status" value="1"/>
</dbReference>
<dbReference type="Proteomes" id="UP000001631">
    <property type="component" value="Unassembled WGS sequence"/>
</dbReference>
<protein>
    <recommendedName>
        <fullName evidence="6">Stress-associated endoplasmic reticulum protein</fullName>
    </recommendedName>
</protein>
<comment type="function">
    <text evidence="6">Interacts with target proteins during translocation into the lumen of the endoplasmic reticulum. Protects unfolded target proteins against degradation and facilitate correct glycosylation.</text>
</comment>
<evidence type="ECO:0000256" key="5">
    <source>
        <dbReference type="ARBA" id="ARBA00023136"/>
    </source>
</evidence>
<feature type="transmembrane region" description="Helical" evidence="6">
    <location>
        <begin position="154"/>
        <end position="172"/>
    </location>
</feature>
<evidence type="ECO:0000256" key="1">
    <source>
        <dbReference type="ARBA" id="ARBA00005500"/>
    </source>
</evidence>
<accession>C0P109</accession>
<proteinExistence type="inferred from homology"/>
<dbReference type="InParanoid" id="C0P109"/>
<keyword evidence="8" id="KW-1185">Reference proteome</keyword>
<dbReference type="HOGENOM" id="CLU_1402072_0_0_1"/>
<dbReference type="AlphaFoldDB" id="C0P109"/>
<evidence type="ECO:0000256" key="2">
    <source>
        <dbReference type="ARBA" id="ARBA00022692"/>
    </source>
</evidence>
<sequence>MFERAGSVYPKIHLLSHSAIVVPTLVRLLRAAVVLTPPLSQASLKKYLAPEGQLAASPADIIRSKNDSIDLLDFFSLPLPHPFSNTRIYILRFLLPPRVHQQPDHKKLSIITLTMAQTPQQRRANDRFAKLEAAKRGKPETGVKSKKQKPKSPVPLGWVVVLAFVVCGGMLFELARVVPELWAVIWAFVSKWTG</sequence>
<dbReference type="VEuPathDB" id="FungiDB:I7I50_01628"/>
<dbReference type="RefSeq" id="XP_045283126.1">
    <property type="nucleotide sequence ID" value="XM_045436138.1"/>
</dbReference>
<evidence type="ECO:0000313" key="7">
    <source>
        <dbReference type="EMBL" id="EEH02645.1"/>
    </source>
</evidence>
<evidence type="ECO:0000256" key="4">
    <source>
        <dbReference type="ARBA" id="ARBA00022989"/>
    </source>
</evidence>
<reference evidence="7" key="1">
    <citation type="submission" date="2009-02" db="EMBL/GenBank/DDBJ databases">
        <title>The Genome Sequence of Ajellomyces capsulatus strain G186AR.</title>
        <authorList>
            <consortium name="The Broad Institute Genome Sequencing Platform"/>
            <person name="Champion M."/>
            <person name="Cuomo C."/>
            <person name="Ma L.-J."/>
            <person name="Henn M.R."/>
            <person name="Sil A."/>
            <person name="Goldman B."/>
            <person name="Young S.K."/>
            <person name="Kodira C.D."/>
            <person name="Zeng Q."/>
            <person name="Koehrsen M."/>
            <person name="Alvarado L."/>
            <person name="Berlin A."/>
            <person name="Borenstein D."/>
            <person name="Chen Z."/>
            <person name="Engels R."/>
            <person name="Freedman E."/>
            <person name="Gellesch M."/>
            <person name="Goldberg J."/>
            <person name="Griggs A."/>
            <person name="Gujja S."/>
            <person name="Heiman D."/>
            <person name="Hepburn T."/>
            <person name="Howarth C."/>
            <person name="Jen D."/>
            <person name="Larson L."/>
            <person name="Lewis B."/>
            <person name="Mehta T."/>
            <person name="Park D."/>
            <person name="Pearson M."/>
            <person name="Roberts A."/>
            <person name="Saif S."/>
            <person name="Shea T."/>
            <person name="Shenoy N."/>
            <person name="Sisk P."/>
            <person name="Stolte C."/>
            <person name="Sykes S."/>
            <person name="Walk T."/>
            <person name="White J."/>
            <person name="Yandava C."/>
            <person name="Klein B."/>
            <person name="McEwen J.G."/>
            <person name="Puccia R."/>
            <person name="Goldman G.H."/>
            <person name="Felipe M.S."/>
            <person name="Nino-Vega G."/>
            <person name="San-Blas G."/>
            <person name="Taylor J."/>
            <person name="Mendoza L."/>
            <person name="Galagan J."/>
            <person name="Nusbaum C."/>
            <person name="Birren B."/>
        </authorList>
    </citation>
    <scope>NUCLEOTIDE SEQUENCE</scope>
    <source>
        <strain evidence="7">G186AR</strain>
    </source>
</reference>
<evidence type="ECO:0000313" key="8">
    <source>
        <dbReference type="Proteomes" id="UP000001631"/>
    </source>
</evidence>
<comment type="similarity">
    <text evidence="1 6">Belongs to the RAMP4 family.</text>
</comment>
<dbReference type="GO" id="GO:0005789">
    <property type="term" value="C:endoplasmic reticulum membrane"/>
    <property type="evidence" value="ECO:0007669"/>
    <property type="project" value="UniProtKB-SubCell"/>
</dbReference>
<name>C0P109_AJECG</name>